<evidence type="ECO:0000313" key="3">
    <source>
        <dbReference type="Proteomes" id="UP000199515"/>
    </source>
</evidence>
<accession>A0A1H3QA08</accession>
<dbReference type="CDD" id="cd04688">
    <property type="entry name" value="NUDIX_Hydrolase"/>
    <property type="match status" value="1"/>
</dbReference>
<dbReference type="Gene3D" id="3.90.79.10">
    <property type="entry name" value="Nucleoside Triphosphate Pyrophosphohydrolase"/>
    <property type="match status" value="1"/>
</dbReference>
<dbReference type="RefSeq" id="WP_091296502.1">
    <property type="nucleotide sequence ID" value="NZ_FNON01000009.1"/>
</dbReference>
<dbReference type="InterPro" id="IPR000086">
    <property type="entry name" value="NUDIX_hydrolase_dom"/>
</dbReference>
<dbReference type="STRING" id="589385.SAMN05421504_109213"/>
<reference evidence="2 3" key="1">
    <citation type="submission" date="2016-10" db="EMBL/GenBank/DDBJ databases">
        <authorList>
            <person name="de Groot N.N."/>
        </authorList>
    </citation>
    <scope>NUCLEOTIDE SEQUENCE [LARGE SCALE GENOMIC DNA]</scope>
    <source>
        <strain evidence="2 3">CPCC 202699</strain>
    </source>
</reference>
<dbReference type="EMBL" id="FNON01000009">
    <property type="protein sequence ID" value="SDZ10382.1"/>
    <property type="molecule type" value="Genomic_DNA"/>
</dbReference>
<dbReference type="SUPFAM" id="SSF55811">
    <property type="entry name" value="Nudix"/>
    <property type="match status" value="1"/>
</dbReference>
<organism evidence="2 3">
    <name type="scientific">Amycolatopsis xylanica</name>
    <dbReference type="NCBI Taxonomy" id="589385"/>
    <lineage>
        <taxon>Bacteria</taxon>
        <taxon>Bacillati</taxon>
        <taxon>Actinomycetota</taxon>
        <taxon>Actinomycetes</taxon>
        <taxon>Pseudonocardiales</taxon>
        <taxon>Pseudonocardiaceae</taxon>
        <taxon>Amycolatopsis</taxon>
    </lineage>
</organism>
<gene>
    <name evidence="2" type="ORF">SAMN05421504_109213</name>
</gene>
<dbReference type="InterPro" id="IPR015797">
    <property type="entry name" value="NUDIX_hydrolase-like_dom_sf"/>
</dbReference>
<evidence type="ECO:0000259" key="1">
    <source>
        <dbReference type="PROSITE" id="PS51462"/>
    </source>
</evidence>
<feature type="domain" description="Nudix hydrolase" evidence="1">
    <location>
        <begin position="4"/>
        <end position="142"/>
    </location>
</feature>
<dbReference type="Proteomes" id="UP000199515">
    <property type="component" value="Unassembled WGS sequence"/>
</dbReference>
<protein>
    <submittedName>
        <fullName evidence="2">NUDIX domain-containing protein</fullName>
    </submittedName>
</protein>
<sequence>MTADIRPLALAVIRRGDDILVFEGHDVIKGETFYRPLGGGIEFGEWAAEALRREFREELAAELTDVEQIGVVENIFLHEGGPGHEIVFLFSAEFADPSWLAREDLGTIIDEPETRVLWYPIAEFLAGKATLYPDGLAELLATGS</sequence>
<dbReference type="Pfam" id="PF00293">
    <property type="entry name" value="NUDIX"/>
    <property type="match status" value="1"/>
</dbReference>
<name>A0A1H3QA08_9PSEU</name>
<dbReference type="AlphaFoldDB" id="A0A1H3QA08"/>
<dbReference type="OrthoDB" id="193829at2"/>
<evidence type="ECO:0000313" key="2">
    <source>
        <dbReference type="EMBL" id="SDZ10382.1"/>
    </source>
</evidence>
<keyword evidence="3" id="KW-1185">Reference proteome</keyword>
<proteinExistence type="predicted"/>
<dbReference type="PROSITE" id="PS51462">
    <property type="entry name" value="NUDIX"/>
    <property type="match status" value="1"/>
</dbReference>